<dbReference type="KEGG" id="faa:HMPREF0389_01450"/>
<keyword evidence="3 6" id="KW-0812">Transmembrane</keyword>
<dbReference type="GO" id="GO:0016020">
    <property type="term" value="C:membrane"/>
    <property type="evidence" value="ECO:0007669"/>
    <property type="project" value="UniProtKB-SubCell"/>
</dbReference>
<dbReference type="RefSeq" id="WP_014262490.1">
    <property type="nucleotide sequence ID" value="NC_016630.1"/>
</dbReference>
<dbReference type="PANTHER" id="PTHR42948:SF1">
    <property type="entry name" value="TRANSPORTER"/>
    <property type="match status" value="1"/>
</dbReference>
<dbReference type="PANTHER" id="PTHR42948">
    <property type="entry name" value="TRANSPORTER"/>
    <property type="match status" value="1"/>
</dbReference>
<feature type="transmembrane region" description="Helical" evidence="7">
    <location>
        <begin position="295"/>
        <end position="318"/>
    </location>
</feature>
<sequence length="448" mass="48755">MENNNRGTFSRLGFILAAAGSAIGLGNLWKFPYLAGKNGGGAFVLIYLILVVLVGFVVMLGEMAIGRNTKLNPINAYKKLNKKWEILGAVGIIVPFTIVTYYSVIGGWILKYLVNYLTGQGSVMAADSSAYFSNFISSPIQPLVWHGLFMLMNILIVAKGIEGGVEKTSKVMMPGLFIILLVLVLRSVTLPGASEGLKFYLTPDFSAITIDVFVAALGQVFYSLSLGMGIMITYGSYLSKDNDLERSALIIPTLDTLAALLAGFAILPAVFAFGFEPTAGPGLIFITLPAVFDSIPVGFVFGALFFLLVLFAAITSSISLLESPAAYLIDNFGVERKKAVIFCGVAAFLIGVPSSLSMGVFQTTFFRMNFFDFMSYFAESLLMPLGGMFMCIFIGYVWKPESAIQEISNEGTLPFKLRGYWAFMIKYIVPVAIFVIWLNSSGLIKLFK</sequence>
<evidence type="ECO:0000256" key="6">
    <source>
        <dbReference type="RuleBase" id="RU003732"/>
    </source>
</evidence>
<dbReference type="NCBIfam" id="NF037979">
    <property type="entry name" value="Na_transp"/>
    <property type="match status" value="1"/>
</dbReference>
<evidence type="ECO:0000256" key="3">
    <source>
        <dbReference type="ARBA" id="ARBA00022692"/>
    </source>
</evidence>
<dbReference type="InterPro" id="IPR037272">
    <property type="entry name" value="SNS_sf"/>
</dbReference>
<protein>
    <recommendedName>
        <fullName evidence="6">Transporter</fullName>
    </recommendedName>
</protein>
<dbReference type="CDD" id="cd10336">
    <property type="entry name" value="SLC6sbd_Tyt1-Like"/>
    <property type="match status" value="1"/>
</dbReference>
<dbReference type="AlphaFoldDB" id="D6GTL2"/>
<feature type="transmembrane region" description="Helical" evidence="7">
    <location>
        <begin position="381"/>
        <end position="398"/>
    </location>
</feature>
<reference evidence="9" key="1">
    <citation type="submission" date="2010-12" db="EMBL/GenBank/DDBJ databases">
        <title>The genome sequence of Filifactor alocis strain ATCC 35896.</title>
        <authorList>
            <consortium name="The Broad Institute Genome Sequencing Platform"/>
            <person name="Ward D."/>
            <person name="Earl A."/>
            <person name="Feldgarden M."/>
            <person name="Young S.K."/>
            <person name="Gargeya S."/>
            <person name="Zeng Q."/>
            <person name="Alvarado L."/>
            <person name="Berlin A."/>
            <person name="Bochicchio J."/>
            <person name="Chapman S.B."/>
            <person name="Chen Z."/>
            <person name="Freedman E."/>
            <person name="Gellesch M."/>
            <person name="Goldberg J."/>
            <person name="Griggs A."/>
            <person name="Gujja S."/>
            <person name="Heilman E."/>
            <person name="Heiman D."/>
            <person name="Howarth C."/>
            <person name="Mehta T."/>
            <person name="Neiman D."/>
            <person name="Pearson M."/>
            <person name="Roberts A."/>
            <person name="Saif S."/>
            <person name="Shea T."/>
            <person name="Shenoy N."/>
            <person name="Sisk P."/>
            <person name="Stolte C."/>
            <person name="Sykes S."/>
            <person name="White J."/>
            <person name="Yandava C."/>
            <person name="Izard J."/>
            <person name="Blanton J.M."/>
            <person name="Baranova O.V."/>
            <person name="Tanner A.C."/>
            <person name="Dewhirst F.E."/>
            <person name="Haas B."/>
            <person name="Nusbaum C."/>
            <person name="Birren B."/>
        </authorList>
    </citation>
    <scope>NUCLEOTIDE SEQUENCE [LARGE SCALE GENOMIC DNA]</scope>
    <source>
        <strain evidence="9">ATCC 35896 / D40 B5</strain>
    </source>
</reference>
<dbReference type="PROSITE" id="PS00610">
    <property type="entry name" value="NA_NEUROTRAN_SYMP_1"/>
    <property type="match status" value="1"/>
</dbReference>
<evidence type="ECO:0000313" key="8">
    <source>
        <dbReference type="EMBL" id="EFE27819.1"/>
    </source>
</evidence>
<feature type="transmembrane region" description="Helical" evidence="7">
    <location>
        <begin position="143"/>
        <end position="161"/>
    </location>
</feature>
<evidence type="ECO:0000256" key="5">
    <source>
        <dbReference type="ARBA" id="ARBA00023136"/>
    </source>
</evidence>
<feature type="transmembrane region" description="Helical" evidence="7">
    <location>
        <begin position="339"/>
        <end position="361"/>
    </location>
</feature>
<name>D6GTL2_FILAD</name>
<dbReference type="SUPFAM" id="SSF161070">
    <property type="entry name" value="SNF-like"/>
    <property type="match status" value="1"/>
</dbReference>
<dbReference type="PROSITE" id="PS50267">
    <property type="entry name" value="NA_NEUROTRAN_SYMP_3"/>
    <property type="match status" value="1"/>
</dbReference>
<dbReference type="InterPro" id="IPR047218">
    <property type="entry name" value="YocR/YhdH-like"/>
</dbReference>
<dbReference type="eggNOG" id="COG0733">
    <property type="taxonomic scope" value="Bacteria"/>
</dbReference>
<feature type="transmembrane region" description="Helical" evidence="7">
    <location>
        <begin position="86"/>
        <end position="110"/>
    </location>
</feature>
<comment type="similarity">
    <text evidence="6">Belongs to the sodium:neurotransmitter symporter (SNF) (TC 2.A.22) family.</text>
</comment>
<accession>D6GTL2</accession>
<dbReference type="Pfam" id="PF00209">
    <property type="entry name" value="SNF"/>
    <property type="match status" value="2"/>
</dbReference>
<feature type="transmembrane region" description="Helical" evidence="7">
    <location>
        <begin position="173"/>
        <end position="193"/>
    </location>
</feature>
<keyword evidence="2 6" id="KW-0813">Transport</keyword>
<feature type="transmembrane region" description="Helical" evidence="7">
    <location>
        <begin position="12"/>
        <end position="29"/>
    </location>
</feature>
<evidence type="ECO:0000256" key="1">
    <source>
        <dbReference type="ARBA" id="ARBA00004141"/>
    </source>
</evidence>
<keyword evidence="6" id="KW-0769">Symport</keyword>
<dbReference type="PRINTS" id="PR00176">
    <property type="entry name" value="NANEUSMPORT"/>
</dbReference>
<comment type="subcellular location">
    <subcellularLocation>
        <location evidence="1">Membrane</location>
        <topology evidence="1">Multi-pass membrane protein</topology>
    </subcellularLocation>
</comment>
<evidence type="ECO:0000256" key="2">
    <source>
        <dbReference type="ARBA" id="ARBA00022448"/>
    </source>
</evidence>
<organism evidence="8 9">
    <name type="scientific">Filifactor alocis (strain ATCC 35896 / CCUG 47790 / D40 B5)</name>
    <name type="common">Fusobacterium alocis</name>
    <dbReference type="NCBI Taxonomy" id="546269"/>
    <lineage>
        <taxon>Bacteria</taxon>
        <taxon>Bacillati</taxon>
        <taxon>Bacillota</taxon>
        <taxon>Clostridia</taxon>
        <taxon>Peptostreptococcales</taxon>
        <taxon>Filifactoraceae</taxon>
        <taxon>Filifactor</taxon>
    </lineage>
</organism>
<dbReference type="InterPro" id="IPR000175">
    <property type="entry name" value="Na/ntran_symport"/>
</dbReference>
<keyword evidence="5 7" id="KW-0472">Membrane</keyword>
<dbReference type="Proteomes" id="UP000007468">
    <property type="component" value="Chromosome"/>
</dbReference>
<dbReference type="EMBL" id="CP002390">
    <property type="protein sequence ID" value="EFE27819.1"/>
    <property type="molecule type" value="Genomic_DNA"/>
</dbReference>
<feature type="transmembrane region" description="Helical" evidence="7">
    <location>
        <begin position="419"/>
        <end position="438"/>
    </location>
</feature>
<evidence type="ECO:0000256" key="4">
    <source>
        <dbReference type="ARBA" id="ARBA00022989"/>
    </source>
</evidence>
<gene>
    <name evidence="8" type="ordered locus">HMPREF0389_01450</name>
</gene>
<feature type="transmembrane region" description="Helical" evidence="7">
    <location>
        <begin position="41"/>
        <end position="65"/>
    </location>
</feature>
<dbReference type="PATRIC" id="fig|546269.5.peg.896"/>
<evidence type="ECO:0000256" key="7">
    <source>
        <dbReference type="SAM" id="Phobius"/>
    </source>
</evidence>
<dbReference type="GO" id="GO:0015293">
    <property type="term" value="F:symporter activity"/>
    <property type="evidence" value="ECO:0007669"/>
    <property type="project" value="UniProtKB-KW"/>
</dbReference>
<feature type="transmembrane region" description="Helical" evidence="7">
    <location>
        <begin position="249"/>
        <end position="275"/>
    </location>
</feature>
<keyword evidence="4 7" id="KW-1133">Transmembrane helix</keyword>
<evidence type="ECO:0000313" key="9">
    <source>
        <dbReference type="Proteomes" id="UP000007468"/>
    </source>
</evidence>
<keyword evidence="9" id="KW-1185">Reference proteome</keyword>
<proteinExistence type="inferred from homology"/>
<dbReference type="OrthoDB" id="9762833at2"/>
<feature type="transmembrane region" description="Helical" evidence="7">
    <location>
        <begin position="213"/>
        <end position="237"/>
    </location>
</feature>